<evidence type="ECO:0000313" key="1">
    <source>
        <dbReference type="EMBL" id="CAR65597.1"/>
    </source>
</evidence>
<proteinExistence type="predicted"/>
<organism evidence="1 2">
    <name type="scientific">Debaryomyces hansenii (strain ATCC 36239 / CBS 767 / BCRC 21394 / JCM 1990 / NBRC 0083 / IGC 2968)</name>
    <name type="common">Yeast</name>
    <name type="synonym">Torulaspora hansenii</name>
    <dbReference type="NCBI Taxonomy" id="284592"/>
    <lineage>
        <taxon>Eukaryota</taxon>
        <taxon>Fungi</taxon>
        <taxon>Dikarya</taxon>
        <taxon>Ascomycota</taxon>
        <taxon>Saccharomycotina</taxon>
        <taxon>Pichiomycetes</taxon>
        <taxon>Debaryomycetaceae</taxon>
        <taxon>Debaryomyces</taxon>
    </lineage>
</organism>
<dbReference type="Proteomes" id="UP000000599">
    <property type="component" value="Chromosome C"/>
</dbReference>
<gene>
    <name evidence="1" type="ordered locus">DEHA2C17732g</name>
</gene>
<dbReference type="HOGENOM" id="CLU_2687793_0_0_1"/>
<dbReference type="VEuPathDB" id="FungiDB:DEHA2C17732g"/>
<reference evidence="1 2" key="1">
    <citation type="journal article" date="2004" name="Nature">
        <title>Genome evolution in yeasts.</title>
        <authorList>
            <consortium name="Genolevures"/>
            <person name="Dujon B."/>
            <person name="Sherman D."/>
            <person name="Fischer G."/>
            <person name="Durrens P."/>
            <person name="Casaregola S."/>
            <person name="Lafontaine I."/>
            <person name="de Montigny J."/>
            <person name="Marck C."/>
            <person name="Neuveglise C."/>
            <person name="Talla E."/>
            <person name="Goffard N."/>
            <person name="Frangeul L."/>
            <person name="Aigle M."/>
            <person name="Anthouard V."/>
            <person name="Babour A."/>
            <person name="Barbe V."/>
            <person name="Barnay S."/>
            <person name="Blanchin S."/>
            <person name="Beckerich J.M."/>
            <person name="Beyne E."/>
            <person name="Bleykasten C."/>
            <person name="Boisrame A."/>
            <person name="Boyer J."/>
            <person name="Cattolico L."/>
            <person name="Confanioleri F."/>
            <person name="de Daruvar A."/>
            <person name="Despons L."/>
            <person name="Fabre E."/>
            <person name="Fairhead C."/>
            <person name="Ferry-Dumazet H."/>
            <person name="Groppi A."/>
            <person name="Hantraye F."/>
            <person name="Hennequin C."/>
            <person name="Jauniaux N."/>
            <person name="Joyet P."/>
            <person name="Kachouri R."/>
            <person name="Kerrest A."/>
            <person name="Koszul R."/>
            <person name="Lemaire M."/>
            <person name="Lesur I."/>
            <person name="Ma L."/>
            <person name="Muller H."/>
            <person name="Nicaud J.M."/>
            <person name="Nikolski M."/>
            <person name="Oztas S."/>
            <person name="Ozier-Kalogeropoulos O."/>
            <person name="Pellenz S."/>
            <person name="Potier S."/>
            <person name="Richard G.F."/>
            <person name="Straub M.L."/>
            <person name="Suleau A."/>
            <person name="Swennene D."/>
            <person name="Tekaia F."/>
            <person name="Wesolowski-Louvel M."/>
            <person name="Westhof E."/>
            <person name="Wirth B."/>
            <person name="Zeniou-Meyer M."/>
            <person name="Zivanovic I."/>
            <person name="Bolotin-Fukuhara M."/>
            <person name="Thierry A."/>
            <person name="Bouchier C."/>
            <person name="Caudron B."/>
            <person name="Scarpelli C."/>
            <person name="Gaillardin C."/>
            <person name="Weissenbach J."/>
            <person name="Wincker P."/>
            <person name="Souciet J.L."/>
        </authorList>
    </citation>
    <scope>NUCLEOTIDE SEQUENCE [LARGE SCALE GENOMIC DNA]</scope>
    <source>
        <strain evidence="2">ATCC 36239 / CBS 767 / BCRC 21394 / JCM 1990 / NBRC 0083 / IGC 2968</strain>
    </source>
</reference>
<name>B5RTD5_DEBHA</name>
<dbReference type="EMBL" id="CR382135">
    <property type="protein sequence ID" value="CAR65597.1"/>
    <property type="molecule type" value="Genomic_DNA"/>
</dbReference>
<dbReference type="KEGG" id="dha:DEHA2C17732g"/>
<keyword evidence="2" id="KW-1185">Reference proteome</keyword>
<accession>B5RTD5</accession>
<protein>
    <submittedName>
        <fullName evidence="1">DEHA2C17732p</fullName>
    </submittedName>
</protein>
<dbReference type="GeneID" id="8998413"/>
<sequence length="74" mass="8077">MCTNKECYGRKLLEDRAAQFLMGAVGDARSCNLAPDATQLAKWGTVMLINELSVVFSSSPLFGSATKCLWPCLF</sequence>
<evidence type="ECO:0000313" key="2">
    <source>
        <dbReference type="Proteomes" id="UP000000599"/>
    </source>
</evidence>
<dbReference type="InParanoid" id="B5RTD5"/>
<dbReference type="AlphaFoldDB" id="B5RTD5"/>
<dbReference type="RefSeq" id="XP_002770234.1">
    <property type="nucleotide sequence ID" value="XM_002770188.1"/>
</dbReference>